<evidence type="ECO:0000313" key="3">
    <source>
        <dbReference type="EMBL" id="KAG7358884.1"/>
    </source>
</evidence>
<feature type="region of interest" description="Disordered" evidence="2">
    <location>
        <begin position="178"/>
        <end position="295"/>
    </location>
</feature>
<feature type="compositionally biased region" description="Low complexity" evidence="2">
    <location>
        <begin position="193"/>
        <end position="207"/>
    </location>
</feature>
<accession>A0A9K3LBX6</accession>
<feature type="compositionally biased region" description="Basic and acidic residues" evidence="2">
    <location>
        <begin position="115"/>
        <end position="126"/>
    </location>
</feature>
<feature type="compositionally biased region" description="Acidic residues" evidence="2">
    <location>
        <begin position="1604"/>
        <end position="1639"/>
    </location>
</feature>
<feature type="compositionally biased region" description="Basic and acidic residues" evidence="2">
    <location>
        <begin position="138"/>
        <end position="151"/>
    </location>
</feature>
<feature type="compositionally biased region" description="Low complexity" evidence="2">
    <location>
        <begin position="546"/>
        <end position="563"/>
    </location>
</feature>
<feature type="compositionally biased region" description="Polar residues" evidence="2">
    <location>
        <begin position="476"/>
        <end position="496"/>
    </location>
</feature>
<dbReference type="EMBL" id="JAGRRH010000014">
    <property type="protein sequence ID" value="KAG7358884.1"/>
    <property type="molecule type" value="Genomic_DNA"/>
</dbReference>
<reference evidence="3" key="2">
    <citation type="submission" date="2021-04" db="EMBL/GenBank/DDBJ databases">
        <authorList>
            <person name="Podell S."/>
        </authorList>
    </citation>
    <scope>NUCLEOTIDE SEQUENCE</scope>
    <source>
        <strain evidence="3">Hildebrandi</strain>
    </source>
</reference>
<feature type="region of interest" description="Disordered" evidence="2">
    <location>
        <begin position="409"/>
        <end position="428"/>
    </location>
</feature>
<dbReference type="Proteomes" id="UP000693970">
    <property type="component" value="Unassembled WGS sequence"/>
</dbReference>
<dbReference type="OrthoDB" id="49229at2759"/>
<feature type="region of interest" description="Disordered" evidence="2">
    <location>
        <begin position="451"/>
        <end position="501"/>
    </location>
</feature>
<keyword evidence="1" id="KW-0175">Coiled coil</keyword>
<feature type="compositionally biased region" description="Basic and acidic residues" evidence="2">
    <location>
        <begin position="71"/>
        <end position="91"/>
    </location>
</feature>
<feature type="coiled-coil region" evidence="1">
    <location>
        <begin position="1485"/>
        <end position="1536"/>
    </location>
</feature>
<feature type="compositionally biased region" description="Acidic residues" evidence="2">
    <location>
        <begin position="236"/>
        <end position="245"/>
    </location>
</feature>
<evidence type="ECO:0000256" key="1">
    <source>
        <dbReference type="SAM" id="Coils"/>
    </source>
</evidence>
<feature type="region of interest" description="Disordered" evidence="2">
    <location>
        <begin position="326"/>
        <end position="357"/>
    </location>
</feature>
<sequence>MTNPHKVDICVTCVSDKPPQLPLREELPSLGIEVVYKAEGVAYKASQEQATRKARNKVRTLRKHKQNHSPKRQDPPEEGQKKPVFTPRKDASGILAGTGYVSSSPKALSYSAYRRSLEKKQQRNEEDSLDSTVESEIDENRPKNKGKRLENAPKPLSGKGSLTKEELALKEAFKIFSDGASTGPKEEESHGVSSNSNPSTLTSLQTNRIDKRKKSPSFIRVVPSGEAKDDFPDLLPSEDETEDDASSQQDINSERDDMYDRNSFGIDGDDDPGEGWSAKNGMLSRDPEFVGTMSPKAGNIKVSLFSHGSNITEMYDLTEVSEADGTNSSFLQSTDQDTSYSRSHSRQTKGTLASPRSYDSMVEVPEEENEFGQLVINLSDVYEENGPGSPLVYSPRPEMEDPSLSSILRSHHSLSPTSPSTHKVQGYGKKKFARDYSEDLFIDSYNRFNAEDQREDQREDHDVIESPHHSTRSRDSMFSPQRDSQVPSIQKASSPIESYHSDRSFSKLRIADSYHDHSGTTRGLEPLSQINEKERFDFPTLPVTRRSASLSPSPTQSRSNSSRLRTFLGTQRIGSRLTPALKKNHSHDSRGLSRVSFSQDVEERIYRQDDEVIQYKDSMSEVKSPLAAIINEDRDLNDPLPSALSREADEAFRTLADKLGMEQSELQSSELMLVDALSFGEPIPFDFEETLKRNPDLAAERLPETNSYALHAACSRAFPERFGIEQKCRVKDLVDDIVLHQKLVGALVAANPNACMRVDRNGDLPAHIMARQLMEWEAKWYQKVYEKAKVEESEDDNGTGITKLYQTMSECINMLLKPVARNPSLCLLSGNVGRLLPLHIAAIFTVKYSTLLSLLEACPDAASTKCDLSNIRTFIPDHSLPLELHDRLSTDFPKWEIQRLHNSSMEEISQATLDETYGVKNGMRRSDLMFAFHPDVLPYRKDENRIARMEQRIQQEVMENESLDDYSMSQASASFWIWICEFENPDDIHDHYAKSVERIVSSLPTRAVRYLASVLNEDGRPVIDTVTSNASDVIYQRLKGAAESDIAVPVVSLNTGFSSTEKSFLLRQLDEEMASRFCLHGRGFIGPMCRTLFNISETAFPSSFVLLPYKLVKDKNGRLGLDSAEAAQIAMKFADSLLKLTSTASIIHVLDRKKSRFTGQSLIDEDNYDWWKLQQKQKDILTRFLGLYTDGPAYFYFIDEYTGVPIVDNENGTYPLAIYEAEDVVRKVFPLMLTGMILMRGEKAVSILANVLLDKNVRLLQPHWLRTAKDLVAYLFSPQIEWTKTSMHELFPIRESLLELIIQGPSGKDHDDGGEGLSSEWVVESSLIKMVVEMHDTRHDYAGLKARRSGFQVMWTLEANFLNPKSSEYLMQIDFMTPEELKRIGMQQRRSLSEVGVANFDGDDEMEDTRTGYDVLFGDLAMTDPQDDQAAEKLVEQATKPQPTIVKISTSRYPSTTQVGSRYAPKPRAVTSMLDFDASLDLDEILKLRIQLDEQEAKLDFLREKIAELEEAETELLDQEEKIGEMINDLINAKENMVQNSSKVELSRARALLLRLCDLEERVLVGEVELGHLKNGITLMELGATYLDDEDLEPDSSFDSQSVYDEEDEEEDKQEEGEEEDDYFDEDSEDSDLDVDEGSTLDSFGGRIVSTFQHFTPQNLAHR</sequence>
<feature type="compositionally biased region" description="Polar residues" evidence="2">
    <location>
        <begin position="326"/>
        <end position="342"/>
    </location>
</feature>
<name>A0A9K3LBX6_9STRA</name>
<feature type="compositionally biased region" description="Basic residues" evidence="2">
    <location>
        <begin position="52"/>
        <end position="70"/>
    </location>
</feature>
<feature type="compositionally biased region" description="Low complexity" evidence="2">
    <location>
        <begin position="409"/>
        <end position="422"/>
    </location>
</feature>
<proteinExistence type="predicted"/>
<reference evidence="3" key="1">
    <citation type="journal article" date="2021" name="Sci. Rep.">
        <title>Diploid genomic architecture of Nitzschia inconspicua, an elite biomass production diatom.</title>
        <authorList>
            <person name="Oliver A."/>
            <person name="Podell S."/>
            <person name="Pinowska A."/>
            <person name="Traller J.C."/>
            <person name="Smith S.R."/>
            <person name="McClure R."/>
            <person name="Beliaev A."/>
            <person name="Bohutskyi P."/>
            <person name="Hill E.A."/>
            <person name="Rabines A."/>
            <person name="Zheng H."/>
            <person name="Allen L.Z."/>
            <person name="Kuo A."/>
            <person name="Grigoriev I.V."/>
            <person name="Allen A.E."/>
            <person name="Hazlebeck D."/>
            <person name="Allen E.E."/>
        </authorList>
    </citation>
    <scope>NUCLEOTIDE SEQUENCE</scope>
    <source>
        <strain evidence="3">Hildebrandi</strain>
    </source>
</reference>
<feature type="region of interest" description="Disordered" evidence="2">
    <location>
        <begin position="1588"/>
        <end position="1642"/>
    </location>
</feature>
<feature type="region of interest" description="Disordered" evidence="2">
    <location>
        <begin position="515"/>
        <end position="563"/>
    </location>
</feature>
<evidence type="ECO:0000313" key="4">
    <source>
        <dbReference type="Proteomes" id="UP000693970"/>
    </source>
</evidence>
<feature type="compositionally biased region" description="Basic and acidic residues" evidence="2">
    <location>
        <begin position="451"/>
        <end position="475"/>
    </location>
</feature>
<keyword evidence="4" id="KW-1185">Reference proteome</keyword>
<comment type="caution">
    <text evidence="3">The sequence shown here is derived from an EMBL/GenBank/DDBJ whole genome shotgun (WGS) entry which is preliminary data.</text>
</comment>
<feature type="compositionally biased region" description="Acidic residues" evidence="2">
    <location>
        <begin position="127"/>
        <end position="137"/>
    </location>
</feature>
<organism evidence="3 4">
    <name type="scientific">Nitzschia inconspicua</name>
    <dbReference type="NCBI Taxonomy" id="303405"/>
    <lineage>
        <taxon>Eukaryota</taxon>
        <taxon>Sar</taxon>
        <taxon>Stramenopiles</taxon>
        <taxon>Ochrophyta</taxon>
        <taxon>Bacillariophyta</taxon>
        <taxon>Bacillariophyceae</taxon>
        <taxon>Bacillariophycidae</taxon>
        <taxon>Bacillariales</taxon>
        <taxon>Bacillariaceae</taxon>
        <taxon>Nitzschia</taxon>
    </lineage>
</organism>
<gene>
    <name evidence="3" type="ORF">IV203_015473</name>
</gene>
<evidence type="ECO:0000256" key="2">
    <source>
        <dbReference type="SAM" id="MobiDB-lite"/>
    </source>
</evidence>
<protein>
    <submittedName>
        <fullName evidence="3">Uncharacterized protein</fullName>
    </submittedName>
</protein>
<feature type="region of interest" description="Disordered" evidence="2">
    <location>
        <begin position="45"/>
        <end position="163"/>
    </location>
</feature>